<evidence type="ECO:0000256" key="1">
    <source>
        <dbReference type="SAM" id="MobiDB-lite"/>
    </source>
</evidence>
<proteinExistence type="predicted"/>
<name>A0ABR0L7S4_9PEZI</name>
<organism evidence="2 3">
    <name type="scientific">Rachicladosporium monterosium</name>
    <dbReference type="NCBI Taxonomy" id="1507873"/>
    <lineage>
        <taxon>Eukaryota</taxon>
        <taxon>Fungi</taxon>
        <taxon>Dikarya</taxon>
        <taxon>Ascomycota</taxon>
        <taxon>Pezizomycotina</taxon>
        <taxon>Dothideomycetes</taxon>
        <taxon>Dothideomycetidae</taxon>
        <taxon>Cladosporiales</taxon>
        <taxon>Cladosporiaceae</taxon>
        <taxon>Rachicladosporium</taxon>
    </lineage>
</organism>
<sequence>MRVQPAGRSDAGDRGGDCDGDDEGCAGCDCGGPEAGEGRAGYGGLGAQEAEEDGVLEEGEAEGGGGGAEGENEAEVRGFGLEDGHGLRVGGLGGGLCVADGFECLYKMG</sequence>
<protein>
    <submittedName>
        <fullName evidence="2">Uncharacterized protein</fullName>
    </submittedName>
</protein>
<feature type="region of interest" description="Disordered" evidence="1">
    <location>
        <begin position="1"/>
        <end position="22"/>
    </location>
</feature>
<evidence type="ECO:0000313" key="2">
    <source>
        <dbReference type="EMBL" id="KAK5144799.1"/>
    </source>
</evidence>
<reference evidence="2 3" key="1">
    <citation type="submission" date="2023-08" db="EMBL/GenBank/DDBJ databases">
        <title>Black Yeasts Isolated from many extreme environments.</title>
        <authorList>
            <person name="Coleine C."/>
            <person name="Stajich J.E."/>
            <person name="Selbmann L."/>
        </authorList>
    </citation>
    <scope>NUCLEOTIDE SEQUENCE [LARGE SCALE GENOMIC DNA]</scope>
    <source>
        <strain evidence="2 3">CCFEE 5386</strain>
    </source>
</reference>
<dbReference type="Proteomes" id="UP001308179">
    <property type="component" value="Unassembled WGS sequence"/>
</dbReference>
<gene>
    <name evidence="2" type="ORF">LTR32_003346</name>
</gene>
<accession>A0ABR0L7S4</accession>
<comment type="caution">
    <text evidence="2">The sequence shown here is derived from an EMBL/GenBank/DDBJ whole genome shotgun (WGS) entry which is preliminary data.</text>
</comment>
<feature type="compositionally biased region" description="Acidic residues" evidence="1">
    <location>
        <begin position="49"/>
        <end position="61"/>
    </location>
</feature>
<keyword evidence="3" id="KW-1185">Reference proteome</keyword>
<dbReference type="EMBL" id="JAVRRR010000196">
    <property type="protein sequence ID" value="KAK5144799.1"/>
    <property type="molecule type" value="Genomic_DNA"/>
</dbReference>
<feature type="region of interest" description="Disordered" evidence="1">
    <location>
        <begin position="39"/>
        <end position="78"/>
    </location>
</feature>
<evidence type="ECO:0000313" key="3">
    <source>
        <dbReference type="Proteomes" id="UP001308179"/>
    </source>
</evidence>